<comment type="caution">
    <text evidence="1">The sequence shown here is derived from an EMBL/GenBank/DDBJ whole genome shotgun (WGS) entry which is preliminary data.</text>
</comment>
<accession>A0A232ED94</accession>
<proteinExistence type="predicted"/>
<name>A0A232ED94_9HYME</name>
<gene>
    <name evidence="1" type="ORF">TSAR_005796</name>
</gene>
<reference evidence="1 2" key="1">
    <citation type="journal article" date="2017" name="Curr. Biol.">
        <title>The Evolution of Venom by Co-option of Single-Copy Genes.</title>
        <authorList>
            <person name="Martinson E.O."/>
            <person name="Mrinalini"/>
            <person name="Kelkar Y.D."/>
            <person name="Chang C.H."/>
            <person name="Werren J.H."/>
        </authorList>
    </citation>
    <scope>NUCLEOTIDE SEQUENCE [LARGE SCALE GENOMIC DNA]</scope>
    <source>
        <strain evidence="1 2">Alberta</strain>
        <tissue evidence="1">Whole body</tissue>
    </source>
</reference>
<protein>
    <submittedName>
        <fullName evidence="1">Uncharacterized protein</fullName>
    </submittedName>
</protein>
<keyword evidence="2" id="KW-1185">Reference proteome</keyword>
<sequence>MGNRVVEFTEDFESRLKYYVRVDKAILINGTSYELSEEEQQLGYSETKTGHTDVCQLEDLKGQCILMAV</sequence>
<evidence type="ECO:0000313" key="2">
    <source>
        <dbReference type="Proteomes" id="UP000215335"/>
    </source>
</evidence>
<dbReference type="Proteomes" id="UP000215335">
    <property type="component" value="Unassembled WGS sequence"/>
</dbReference>
<dbReference type="EMBL" id="NNAY01007487">
    <property type="protein sequence ID" value="OXU16310.1"/>
    <property type="molecule type" value="Genomic_DNA"/>
</dbReference>
<organism evidence="1 2">
    <name type="scientific">Trichomalopsis sarcophagae</name>
    <dbReference type="NCBI Taxonomy" id="543379"/>
    <lineage>
        <taxon>Eukaryota</taxon>
        <taxon>Metazoa</taxon>
        <taxon>Ecdysozoa</taxon>
        <taxon>Arthropoda</taxon>
        <taxon>Hexapoda</taxon>
        <taxon>Insecta</taxon>
        <taxon>Pterygota</taxon>
        <taxon>Neoptera</taxon>
        <taxon>Endopterygota</taxon>
        <taxon>Hymenoptera</taxon>
        <taxon>Apocrita</taxon>
        <taxon>Proctotrupomorpha</taxon>
        <taxon>Chalcidoidea</taxon>
        <taxon>Pteromalidae</taxon>
        <taxon>Pteromalinae</taxon>
        <taxon>Trichomalopsis</taxon>
    </lineage>
</organism>
<dbReference type="AlphaFoldDB" id="A0A232ED94"/>
<evidence type="ECO:0000313" key="1">
    <source>
        <dbReference type="EMBL" id="OXU16310.1"/>
    </source>
</evidence>